<dbReference type="InterPro" id="IPR019410">
    <property type="entry name" value="Methyltransf_16"/>
</dbReference>
<dbReference type="SUPFAM" id="SSF53335">
    <property type="entry name" value="S-adenosyl-L-methionine-dependent methyltransferases"/>
    <property type="match status" value="1"/>
</dbReference>
<dbReference type="PANTHER" id="PTHR14614">
    <property type="entry name" value="HEPATOCELLULAR CARCINOMA-ASSOCIATED ANTIGEN"/>
    <property type="match status" value="1"/>
</dbReference>
<sequence length="260" mass="28923">MSTPPSSSSGASSGSAPARCRPDTYAPVVEVHACGRAWTLERHADLESLWEELAACDAPNPVADTTGTTNAARAAFVDDERLPYWTELWPASLGLAEWLAENRAALQGRRCLDLGCGLGLAAIVGQWLGARVIGMDYEEEALRFARLNAARNGVAQPLWTVMDWRMPAVAARSLDMVWAGDIMYERRFVTPVSDFLDYSVARDGMVWVAEPGRNVYATFRETLEARGWTTRCARTMQVDALYRQAERVTIHLWEMRPPRT</sequence>
<evidence type="ECO:0000313" key="2">
    <source>
        <dbReference type="Proteomes" id="UP001194469"/>
    </source>
</evidence>
<keyword evidence="2" id="KW-1185">Reference proteome</keyword>
<proteinExistence type="predicted"/>
<dbReference type="Pfam" id="PF06325">
    <property type="entry name" value="PrmA"/>
    <property type="match status" value="1"/>
</dbReference>
<evidence type="ECO:0000313" key="1">
    <source>
        <dbReference type="EMBL" id="MBG3878124.1"/>
    </source>
</evidence>
<gene>
    <name evidence="1" type="ORF">FVW20_14175</name>
</gene>
<dbReference type="PANTHER" id="PTHR14614:SF132">
    <property type="entry name" value="PROTEIN-LYSINE METHYLTRANSFERASE C42C1.13"/>
    <property type="match status" value="1"/>
</dbReference>
<dbReference type="GO" id="GO:0032259">
    <property type="term" value="P:methylation"/>
    <property type="evidence" value="ECO:0007669"/>
    <property type="project" value="UniProtKB-KW"/>
</dbReference>
<name>A0ABS0J6N2_9BACT</name>
<organism evidence="1 2">
    <name type="scientific">Nitratidesulfovibrio oxamicus</name>
    <dbReference type="NCBI Taxonomy" id="32016"/>
    <lineage>
        <taxon>Bacteria</taxon>
        <taxon>Pseudomonadati</taxon>
        <taxon>Thermodesulfobacteriota</taxon>
        <taxon>Desulfovibrionia</taxon>
        <taxon>Desulfovibrionales</taxon>
        <taxon>Desulfovibrionaceae</taxon>
        <taxon>Nitratidesulfovibrio</taxon>
    </lineage>
</organism>
<keyword evidence="1" id="KW-0808">Transferase</keyword>
<dbReference type="InterPro" id="IPR029063">
    <property type="entry name" value="SAM-dependent_MTases_sf"/>
</dbReference>
<protein>
    <submittedName>
        <fullName evidence="1">Methyltransferase domain-containing protein</fullName>
    </submittedName>
</protein>
<dbReference type="GO" id="GO:0008168">
    <property type="term" value="F:methyltransferase activity"/>
    <property type="evidence" value="ECO:0007669"/>
    <property type="project" value="UniProtKB-KW"/>
</dbReference>
<dbReference type="Proteomes" id="UP001194469">
    <property type="component" value="Unassembled WGS sequence"/>
</dbReference>
<keyword evidence="1" id="KW-0489">Methyltransferase</keyword>
<comment type="caution">
    <text evidence="1">The sequence shown here is derived from an EMBL/GenBank/DDBJ whole genome shotgun (WGS) entry which is preliminary data.</text>
</comment>
<dbReference type="Gene3D" id="3.40.50.150">
    <property type="entry name" value="Vaccinia Virus protein VP39"/>
    <property type="match status" value="1"/>
</dbReference>
<accession>A0ABS0J6N2</accession>
<dbReference type="EMBL" id="VRYY01000475">
    <property type="protein sequence ID" value="MBG3878124.1"/>
    <property type="molecule type" value="Genomic_DNA"/>
</dbReference>
<dbReference type="RefSeq" id="WP_196610122.1">
    <property type="nucleotide sequence ID" value="NZ_VRYY01000475.1"/>
</dbReference>
<dbReference type="CDD" id="cd02440">
    <property type="entry name" value="AdoMet_MTases"/>
    <property type="match status" value="1"/>
</dbReference>
<reference evidence="1 2" key="1">
    <citation type="submission" date="2019-08" db="EMBL/GenBank/DDBJ databases">
        <authorList>
            <person name="Luo N."/>
        </authorList>
    </citation>
    <scope>NUCLEOTIDE SEQUENCE [LARGE SCALE GENOMIC DNA]</scope>
    <source>
        <strain evidence="1 2">NCIMB 9442</strain>
    </source>
</reference>